<protein>
    <submittedName>
        <fullName evidence="1">Uncharacterized protein</fullName>
    </submittedName>
</protein>
<dbReference type="Proteomes" id="UP000478052">
    <property type="component" value="Unassembled WGS sequence"/>
</dbReference>
<feature type="non-terminal residue" evidence="1">
    <location>
        <position position="1"/>
    </location>
</feature>
<sequence>PVGKKRTSHIYFCNTNITNIVIHCGVVFLEICREECRILNNLYEEIGPYSDIKKYLLSQKKELYNLIYNVNRMQISLHMCDSLSRYIPLNNFKLIIM</sequence>
<dbReference type="EMBL" id="VUJU01000950">
    <property type="protein sequence ID" value="KAF0767513.1"/>
    <property type="molecule type" value="Genomic_DNA"/>
</dbReference>
<comment type="caution">
    <text evidence="1">The sequence shown here is derived from an EMBL/GenBank/DDBJ whole genome shotgun (WGS) entry which is preliminary data.</text>
</comment>
<evidence type="ECO:0000313" key="2">
    <source>
        <dbReference type="Proteomes" id="UP000478052"/>
    </source>
</evidence>
<keyword evidence="2" id="KW-1185">Reference proteome</keyword>
<reference evidence="1 2" key="1">
    <citation type="submission" date="2019-08" db="EMBL/GenBank/DDBJ databases">
        <title>Whole genome of Aphis craccivora.</title>
        <authorList>
            <person name="Voronova N.V."/>
            <person name="Shulinski R.S."/>
            <person name="Bandarenka Y.V."/>
            <person name="Zhorov D.G."/>
            <person name="Warner D."/>
        </authorList>
    </citation>
    <scope>NUCLEOTIDE SEQUENCE [LARGE SCALE GENOMIC DNA]</scope>
    <source>
        <strain evidence="1">180601</strain>
        <tissue evidence="1">Whole Body</tissue>
    </source>
</reference>
<evidence type="ECO:0000313" key="1">
    <source>
        <dbReference type="EMBL" id="KAF0767513.1"/>
    </source>
</evidence>
<name>A0A6G0ZAX1_APHCR</name>
<organism evidence="1 2">
    <name type="scientific">Aphis craccivora</name>
    <name type="common">Cowpea aphid</name>
    <dbReference type="NCBI Taxonomy" id="307492"/>
    <lineage>
        <taxon>Eukaryota</taxon>
        <taxon>Metazoa</taxon>
        <taxon>Ecdysozoa</taxon>
        <taxon>Arthropoda</taxon>
        <taxon>Hexapoda</taxon>
        <taxon>Insecta</taxon>
        <taxon>Pterygota</taxon>
        <taxon>Neoptera</taxon>
        <taxon>Paraneoptera</taxon>
        <taxon>Hemiptera</taxon>
        <taxon>Sternorrhyncha</taxon>
        <taxon>Aphidomorpha</taxon>
        <taxon>Aphidoidea</taxon>
        <taxon>Aphididae</taxon>
        <taxon>Aphidini</taxon>
        <taxon>Aphis</taxon>
        <taxon>Aphis</taxon>
    </lineage>
</organism>
<gene>
    <name evidence="1" type="ORF">FWK35_00012617</name>
</gene>
<dbReference type="AlphaFoldDB" id="A0A6G0ZAX1"/>
<proteinExistence type="predicted"/>
<accession>A0A6G0ZAX1</accession>